<organism evidence="10 11">
    <name type="scientific">Jannaschia aquimarina</name>
    <dbReference type="NCBI Taxonomy" id="935700"/>
    <lineage>
        <taxon>Bacteria</taxon>
        <taxon>Pseudomonadati</taxon>
        <taxon>Pseudomonadota</taxon>
        <taxon>Alphaproteobacteria</taxon>
        <taxon>Rhodobacterales</taxon>
        <taxon>Roseobacteraceae</taxon>
        <taxon>Jannaschia</taxon>
    </lineage>
</organism>
<dbReference type="SMART" id="SM00382">
    <property type="entry name" value="AAA"/>
    <property type="match status" value="1"/>
</dbReference>
<dbReference type="EMBL" id="JYFE01000050">
    <property type="protein sequence ID" value="KIT15435.1"/>
    <property type="molecule type" value="Genomic_DNA"/>
</dbReference>
<dbReference type="Proteomes" id="UP000032232">
    <property type="component" value="Unassembled WGS sequence"/>
</dbReference>
<sequence>MASRGRPPHDGAGEIANLRRKSTNLLIAAAIFSVAVNLLMLTGPIYMLQVYDRVLGSRSEETLIALTVLITFLFLMMGILDHLRGRVMARFGARLQDGLDGRVFQAHLQHAARTPGGPGGRTPLRDVEAMQRLLSSPVFLALFDVPFTPLFLTAIFIFHPYLGILALVGGLILISVAAFNQWTTQGPMAEANQANSRAEYTAQQLASDAELVQSLGMRGSAFTRWRKAREVSLAGTVALSDRSGFFTVTTKTLRLFLQSAMLGLGAWLVLQEQLTAGAMIAGSILMGRALAPIEMLIGQWQSVQAARRGRSAVIELLSETPPEAPRLALPRPAARIVAETVTVIPPGASQASLRGVSFSINPGEAMGVIGPSGAGKTTLAKALTGVWVPAGGKIRLDTATLDQYDPDVLGALIGYLPQTVTLFDGTIAENIARLAPEPDPEEVVKAAKAAGAHEMITAQPKGYDTPVSAIGGRLSGGQIQRIGLARAMYGNPVLLVLDEPNSNLDNAGSQALNRAIRDHKERGGAVVIIAHRPAAIQECETLLMMENGMRTAFGPREDVLRRVTKNHQQLLQKTNPGTGGVT</sequence>
<proteinExistence type="predicted"/>
<dbReference type="PATRIC" id="fig|935700.4.peg.2969"/>
<accession>A0A0D1EHX2</accession>
<evidence type="ECO:0000256" key="2">
    <source>
        <dbReference type="ARBA" id="ARBA00022692"/>
    </source>
</evidence>
<name>A0A0D1EHX2_9RHOB</name>
<keyword evidence="4" id="KW-0067">ATP-binding</keyword>
<feature type="domain" description="ABC transporter" evidence="8">
    <location>
        <begin position="336"/>
        <end position="572"/>
    </location>
</feature>
<keyword evidence="3" id="KW-0547">Nucleotide-binding</keyword>
<feature type="transmembrane region" description="Helical" evidence="7">
    <location>
        <begin position="138"/>
        <end position="158"/>
    </location>
</feature>
<evidence type="ECO:0000256" key="1">
    <source>
        <dbReference type="ARBA" id="ARBA00004651"/>
    </source>
</evidence>
<dbReference type="PROSITE" id="PS50893">
    <property type="entry name" value="ABC_TRANSPORTER_2"/>
    <property type="match status" value="1"/>
</dbReference>
<dbReference type="OrthoDB" id="9808328at2"/>
<dbReference type="PROSITE" id="PS50929">
    <property type="entry name" value="ABC_TM1F"/>
    <property type="match status" value="1"/>
</dbReference>
<dbReference type="RefSeq" id="WP_043919654.1">
    <property type="nucleotide sequence ID" value="NZ_FZPF01000008.1"/>
</dbReference>
<keyword evidence="2 7" id="KW-0812">Transmembrane</keyword>
<dbReference type="InterPro" id="IPR003593">
    <property type="entry name" value="AAA+_ATPase"/>
</dbReference>
<dbReference type="Pfam" id="PF00664">
    <property type="entry name" value="ABC_membrane"/>
    <property type="match status" value="1"/>
</dbReference>
<dbReference type="GO" id="GO:0030253">
    <property type="term" value="P:protein secretion by the type I secretion system"/>
    <property type="evidence" value="ECO:0007669"/>
    <property type="project" value="InterPro"/>
</dbReference>
<dbReference type="GO" id="GO:0005886">
    <property type="term" value="C:plasma membrane"/>
    <property type="evidence" value="ECO:0007669"/>
    <property type="project" value="UniProtKB-SubCell"/>
</dbReference>
<evidence type="ECO:0000256" key="3">
    <source>
        <dbReference type="ARBA" id="ARBA00022741"/>
    </source>
</evidence>
<comment type="caution">
    <text evidence="10">The sequence shown here is derived from an EMBL/GenBank/DDBJ whole genome shotgun (WGS) entry which is preliminary data.</text>
</comment>
<dbReference type="NCBIfam" id="TIGR01842">
    <property type="entry name" value="type_I_sec_PrtD"/>
    <property type="match status" value="1"/>
</dbReference>
<dbReference type="Gene3D" id="1.20.1560.10">
    <property type="entry name" value="ABC transporter type 1, transmembrane domain"/>
    <property type="match status" value="1"/>
</dbReference>
<dbReference type="Gene3D" id="3.40.50.300">
    <property type="entry name" value="P-loop containing nucleotide triphosphate hydrolases"/>
    <property type="match status" value="1"/>
</dbReference>
<dbReference type="GO" id="GO:0016887">
    <property type="term" value="F:ATP hydrolysis activity"/>
    <property type="evidence" value="ECO:0007669"/>
    <property type="project" value="InterPro"/>
</dbReference>
<dbReference type="SUPFAM" id="SSF90123">
    <property type="entry name" value="ABC transporter transmembrane region"/>
    <property type="match status" value="1"/>
</dbReference>
<evidence type="ECO:0000313" key="11">
    <source>
        <dbReference type="Proteomes" id="UP000032232"/>
    </source>
</evidence>
<keyword evidence="5 7" id="KW-1133">Transmembrane helix</keyword>
<dbReference type="GO" id="GO:0030256">
    <property type="term" value="C:type I protein secretion system complex"/>
    <property type="evidence" value="ECO:0007669"/>
    <property type="project" value="InterPro"/>
</dbReference>
<evidence type="ECO:0000256" key="5">
    <source>
        <dbReference type="ARBA" id="ARBA00022989"/>
    </source>
</evidence>
<feature type="transmembrane region" description="Helical" evidence="7">
    <location>
        <begin position="164"/>
        <end position="182"/>
    </location>
</feature>
<dbReference type="Pfam" id="PF00005">
    <property type="entry name" value="ABC_tran"/>
    <property type="match status" value="1"/>
</dbReference>
<evidence type="ECO:0000259" key="9">
    <source>
        <dbReference type="PROSITE" id="PS50929"/>
    </source>
</evidence>
<comment type="subcellular location">
    <subcellularLocation>
        <location evidence="1">Cell membrane</location>
        <topology evidence="1">Multi-pass membrane protein</topology>
    </subcellularLocation>
</comment>
<evidence type="ECO:0000256" key="7">
    <source>
        <dbReference type="SAM" id="Phobius"/>
    </source>
</evidence>
<dbReference type="InterPro" id="IPR039421">
    <property type="entry name" value="Type_1_exporter"/>
</dbReference>
<dbReference type="InterPro" id="IPR017871">
    <property type="entry name" value="ABC_transporter-like_CS"/>
</dbReference>
<feature type="transmembrane region" description="Helical" evidence="7">
    <location>
        <begin position="25"/>
        <end position="51"/>
    </location>
</feature>
<feature type="transmembrane region" description="Helical" evidence="7">
    <location>
        <begin position="63"/>
        <end position="80"/>
    </location>
</feature>
<gene>
    <name evidence="10" type="primary">prsD</name>
    <name evidence="10" type="ORF">jaqu_28690</name>
</gene>
<feature type="domain" description="ABC transmembrane type-1" evidence="9">
    <location>
        <begin position="27"/>
        <end position="305"/>
    </location>
</feature>
<dbReference type="PROSITE" id="PS00211">
    <property type="entry name" value="ABC_TRANSPORTER_1"/>
    <property type="match status" value="1"/>
</dbReference>
<evidence type="ECO:0000256" key="4">
    <source>
        <dbReference type="ARBA" id="ARBA00022840"/>
    </source>
</evidence>
<dbReference type="AlphaFoldDB" id="A0A0D1EHX2"/>
<evidence type="ECO:0000256" key="6">
    <source>
        <dbReference type="ARBA" id="ARBA00023136"/>
    </source>
</evidence>
<protein>
    <submittedName>
        <fullName evidence="10">PrsD protein</fullName>
    </submittedName>
</protein>
<dbReference type="GO" id="GO:0005524">
    <property type="term" value="F:ATP binding"/>
    <property type="evidence" value="ECO:0007669"/>
    <property type="project" value="UniProtKB-KW"/>
</dbReference>
<keyword evidence="11" id="KW-1185">Reference proteome</keyword>
<dbReference type="PANTHER" id="PTHR43394:SF1">
    <property type="entry name" value="ATP-BINDING CASSETTE SUB-FAMILY B MEMBER 10, MITOCHONDRIAL"/>
    <property type="match status" value="1"/>
</dbReference>
<dbReference type="PANTHER" id="PTHR43394">
    <property type="entry name" value="ATP-DEPENDENT PERMEASE MDL1, MITOCHONDRIAL"/>
    <property type="match status" value="1"/>
</dbReference>
<dbReference type="InterPro" id="IPR003439">
    <property type="entry name" value="ABC_transporter-like_ATP-bd"/>
</dbReference>
<reference evidence="10 11" key="1">
    <citation type="submission" date="2015-02" db="EMBL/GenBank/DDBJ databases">
        <title>Genome Sequence of Jannaschia aquimarina DSM28248, a member of the Roseobacter clade.</title>
        <authorList>
            <person name="Voget S."/>
            <person name="Daniel R."/>
        </authorList>
    </citation>
    <scope>NUCLEOTIDE SEQUENCE [LARGE SCALE GENOMIC DNA]</scope>
    <source>
        <strain evidence="10 11">GSW-M26</strain>
    </source>
</reference>
<dbReference type="SUPFAM" id="SSF52540">
    <property type="entry name" value="P-loop containing nucleoside triphosphate hydrolases"/>
    <property type="match status" value="1"/>
</dbReference>
<dbReference type="InterPro" id="IPR036640">
    <property type="entry name" value="ABC1_TM_sf"/>
</dbReference>
<dbReference type="InterPro" id="IPR011527">
    <property type="entry name" value="ABC1_TM_dom"/>
</dbReference>
<dbReference type="GO" id="GO:0015421">
    <property type="term" value="F:ABC-type oligopeptide transporter activity"/>
    <property type="evidence" value="ECO:0007669"/>
    <property type="project" value="TreeGrafter"/>
</dbReference>
<dbReference type="InterPro" id="IPR027417">
    <property type="entry name" value="P-loop_NTPase"/>
</dbReference>
<evidence type="ECO:0000259" key="8">
    <source>
        <dbReference type="PROSITE" id="PS50893"/>
    </source>
</evidence>
<feature type="transmembrane region" description="Helical" evidence="7">
    <location>
        <begin position="252"/>
        <end position="270"/>
    </location>
</feature>
<keyword evidence="6 7" id="KW-0472">Membrane</keyword>
<dbReference type="STRING" id="935700.jaqu_28690"/>
<dbReference type="InterPro" id="IPR010128">
    <property type="entry name" value="ATPase_T1SS_PrtD-like"/>
</dbReference>
<evidence type="ECO:0000313" key="10">
    <source>
        <dbReference type="EMBL" id="KIT15435.1"/>
    </source>
</evidence>